<dbReference type="GO" id="GO:0000400">
    <property type="term" value="F:four-way junction DNA binding"/>
    <property type="evidence" value="ECO:0007669"/>
    <property type="project" value="UniProtKB-UniRule"/>
</dbReference>
<comment type="similarity">
    <text evidence="6">Belongs to the RuvA family.</text>
</comment>
<evidence type="ECO:0000256" key="6">
    <source>
        <dbReference type="HAMAP-Rule" id="MF_00031"/>
    </source>
</evidence>
<reference evidence="8 9" key="1">
    <citation type="submission" date="2019-12" db="EMBL/GenBank/DDBJ databases">
        <title>Sequencing and analysis of the whole genome of Mycoplasma gallinaceum strain Peacock20181011.</title>
        <authorList>
            <person name="Liu X."/>
            <person name="Qin Z."/>
            <person name="Xu H."/>
        </authorList>
    </citation>
    <scope>NUCLEOTIDE SEQUENCE [LARGE SCALE GENOMIC DNA]</scope>
    <source>
        <strain evidence="8 9">Peacock20181011</strain>
    </source>
</reference>
<dbReference type="GO" id="GO:0048476">
    <property type="term" value="C:Holliday junction resolvase complex"/>
    <property type="evidence" value="ECO:0007669"/>
    <property type="project" value="UniProtKB-UniRule"/>
</dbReference>
<dbReference type="Pfam" id="PF14520">
    <property type="entry name" value="HHH_5"/>
    <property type="match status" value="1"/>
</dbReference>
<dbReference type="Pfam" id="PF07499">
    <property type="entry name" value="RuvA_C"/>
    <property type="match status" value="1"/>
</dbReference>
<dbReference type="GO" id="GO:0009379">
    <property type="term" value="C:Holliday junction helicase complex"/>
    <property type="evidence" value="ECO:0007669"/>
    <property type="project" value="InterPro"/>
</dbReference>
<dbReference type="AlphaFoldDB" id="A0A6H0V574"/>
<evidence type="ECO:0000259" key="7">
    <source>
        <dbReference type="Pfam" id="PF07499"/>
    </source>
</evidence>
<dbReference type="InterPro" id="IPR011114">
    <property type="entry name" value="RuvA_C"/>
</dbReference>
<dbReference type="SUPFAM" id="SSF47781">
    <property type="entry name" value="RuvA domain 2-like"/>
    <property type="match status" value="1"/>
</dbReference>
<keyword evidence="1 6" id="KW-0963">Cytoplasm</keyword>
<evidence type="ECO:0000256" key="3">
    <source>
        <dbReference type="ARBA" id="ARBA00023125"/>
    </source>
</evidence>
<dbReference type="InterPro" id="IPR010994">
    <property type="entry name" value="RuvA_2-like"/>
</dbReference>
<dbReference type="NCBIfam" id="TIGR00084">
    <property type="entry name" value="ruvA"/>
    <property type="match status" value="1"/>
</dbReference>
<feature type="domain" description="Holliday junction DNA helicase RuvA C-terminal" evidence="7">
    <location>
        <begin position="145"/>
        <end position="185"/>
    </location>
</feature>
<dbReference type="GO" id="GO:0009378">
    <property type="term" value="F:four-way junction helicase activity"/>
    <property type="evidence" value="ECO:0007669"/>
    <property type="project" value="InterPro"/>
</dbReference>
<evidence type="ECO:0000313" key="9">
    <source>
        <dbReference type="Proteomes" id="UP000503310"/>
    </source>
</evidence>
<dbReference type="GO" id="GO:0005524">
    <property type="term" value="F:ATP binding"/>
    <property type="evidence" value="ECO:0007669"/>
    <property type="project" value="InterPro"/>
</dbReference>
<gene>
    <name evidence="6 8" type="primary">ruvA</name>
    <name evidence="8" type="ORF">GOQ20_01835</name>
</gene>
<dbReference type="HAMAP" id="MF_00031">
    <property type="entry name" value="DNA_HJ_migration_RuvA"/>
    <property type="match status" value="1"/>
</dbReference>
<dbReference type="GO" id="GO:0005737">
    <property type="term" value="C:cytoplasm"/>
    <property type="evidence" value="ECO:0007669"/>
    <property type="project" value="UniProtKB-SubCell"/>
</dbReference>
<protein>
    <recommendedName>
        <fullName evidence="6">Holliday junction branch migration complex subunit RuvA</fullName>
    </recommendedName>
</protein>
<comment type="function">
    <text evidence="6">The RuvA-RuvB-RuvC complex processes Holliday junction (HJ) DNA during genetic recombination and DNA repair, while the RuvA-RuvB complex plays an important role in the rescue of blocked DNA replication forks via replication fork reversal (RFR). RuvA specifically binds to HJ cruciform DNA, conferring on it an open structure. The RuvB hexamer acts as an ATP-dependent pump, pulling dsDNA into and through the RuvAB complex. HJ branch migration allows RuvC to scan DNA until it finds its consensus sequence, where it cleaves and resolves the cruciform DNA.</text>
</comment>
<organism evidence="8 9">
    <name type="scientific">Mycoplasmopsis gallinacea</name>
    <dbReference type="NCBI Taxonomy" id="29556"/>
    <lineage>
        <taxon>Bacteria</taxon>
        <taxon>Bacillati</taxon>
        <taxon>Mycoplasmatota</taxon>
        <taxon>Mycoplasmoidales</taxon>
        <taxon>Metamycoplasmataceae</taxon>
        <taxon>Mycoplasmopsis</taxon>
    </lineage>
</organism>
<comment type="domain">
    <text evidence="6">Has three domains with a flexible linker between the domains II and III and assumes an 'L' shape. Domain III is highly mobile and contacts RuvB.</text>
</comment>
<dbReference type="GO" id="GO:0006310">
    <property type="term" value="P:DNA recombination"/>
    <property type="evidence" value="ECO:0007669"/>
    <property type="project" value="UniProtKB-UniRule"/>
</dbReference>
<proteinExistence type="inferred from homology"/>
<evidence type="ECO:0000256" key="2">
    <source>
        <dbReference type="ARBA" id="ARBA00022763"/>
    </source>
</evidence>
<sequence length="200" mass="22895">MILYKIGEIVYKNFNNLILENKGEGHIVNVANESRYNVGQKIKLYLYDYRTDYLCNTYGFKDFKERLLFVDLIAIDKVGPKIAMAILDKGWELVASWIAEDKWSDLASINFVSEKVAKNICNELQRKWAKITSNISKKTKEDLNNISEVSKTLETLGFKKKQIEYALENLKAKTNIDQMVEDSIKIIATKGQNELGSKAA</sequence>
<comment type="subcellular location">
    <subcellularLocation>
        <location evidence="6">Cytoplasm</location>
    </subcellularLocation>
</comment>
<comment type="caution">
    <text evidence="6">Lacks conserved residue(s) required for the propagation of feature annotation.</text>
</comment>
<evidence type="ECO:0000256" key="4">
    <source>
        <dbReference type="ARBA" id="ARBA00023172"/>
    </source>
</evidence>
<keyword evidence="5 6" id="KW-0234">DNA repair</keyword>
<accession>A0A6H0V574</accession>
<dbReference type="GO" id="GO:0006281">
    <property type="term" value="P:DNA repair"/>
    <property type="evidence" value="ECO:0007669"/>
    <property type="project" value="UniProtKB-UniRule"/>
</dbReference>
<dbReference type="CDD" id="cd14332">
    <property type="entry name" value="UBA_RuvA_C"/>
    <property type="match status" value="1"/>
</dbReference>
<name>A0A6H0V574_9BACT</name>
<evidence type="ECO:0000256" key="1">
    <source>
        <dbReference type="ARBA" id="ARBA00022490"/>
    </source>
</evidence>
<keyword evidence="2 6" id="KW-0227">DNA damage</keyword>
<comment type="subunit">
    <text evidence="6">Homotetramer. Forms an RuvA(8)-RuvB(12)-Holliday junction (HJ) complex. HJ DNA is sandwiched between 2 RuvA tetramers; dsDNA enters through RuvA and exits via RuvB. An RuvB hexamer assembles on each DNA strand where it exits the tetramer. Each RuvB hexamer is contacted by two RuvA subunits (via domain III) on 2 adjacent RuvB subunits; this complex drives branch migration. In the full resolvosome a probable DNA-RuvA(4)-RuvB(12)-RuvC(2) complex forms which resolves the HJ.</text>
</comment>
<evidence type="ECO:0000256" key="5">
    <source>
        <dbReference type="ARBA" id="ARBA00023204"/>
    </source>
</evidence>
<feature type="region of interest" description="Domain III" evidence="6">
    <location>
        <begin position="142"/>
        <end position="200"/>
    </location>
</feature>
<keyword evidence="3 6" id="KW-0238">DNA-binding</keyword>
<evidence type="ECO:0000313" key="8">
    <source>
        <dbReference type="EMBL" id="QIW62177.1"/>
    </source>
</evidence>
<dbReference type="Proteomes" id="UP000503310">
    <property type="component" value="Chromosome"/>
</dbReference>
<dbReference type="InterPro" id="IPR000085">
    <property type="entry name" value="RuvA"/>
</dbReference>
<dbReference type="Gene3D" id="1.10.150.20">
    <property type="entry name" value="5' to 3' exonuclease, C-terminal subdomain"/>
    <property type="match status" value="1"/>
</dbReference>
<dbReference type="EMBL" id="CP047225">
    <property type="protein sequence ID" value="QIW62177.1"/>
    <property type="molecule type" value="Genomic_DNA"/>
</dbReference>
<keyword evidence="4 6" id="KW-0233">DNA recombination</keyword>
<dbReference type="RefSeq" id="WP_167845169.1">
    <property type="nucleotide sequence ID" value="NZ_CP047225.1"/>
</dbReference>